<reference evidence="9 10" key="1">
    <citation type="submission" date="2019-06" db="EMBL/GenBank/DDBJ databases">
        <title>Whole genome shotgun sequence of Streptomyces cacaoi subsp. cacaoi NBRC 12748.</title>
        <authorList>
            <person name="Hosoyama A."/>
            <person name="Uohara A."/>
            <person name="Ohji S."/>
            <person name="Ichikawa N."/>
        </authorList>
    </citation>
    <scope>NUCLEOTIDE SEQUENCE [LARGE SCALE GENOMIC DNA]</scope>
    <source>
        <strain evidence="9 10">NBRC 12748</strain>
    </source>
</reference>
<feature type="chain" id="PRO_5039696009" description="Beta-lactamase" evidence="7">
    <location>
        <begin position="25"/>
        <end position="314"/>
    </location>
</feature>
<evidence type="ECO:0000259" key="8">
    <source>
        <dbReference type="Pfam" id="PF13354"/>
    </source>
</evidence>
<organism evidence="9 10">
    <name type="scientific">Streptomyces cacaoi</name>
    <dbReference type="NCBI Taxonomy" id="1898"/>
    <lineage>
        <taxon>Bacteria</taxon>
        <taxon>Bacillati</taxon>
        <taxon>Actinomycetota</taxon>
        <taxon>Actinomycetes</taxon>
        <taxon>Kitasatosporales</taxon>
        <taxon>Streptomycetaceae</taxon>
        <taxon>Streptomyces</taxon>
    </lineage>
</organism>
<dbReference type="PANTHER" id="PTHR35333">
    <property type="entry name" value="BETA-LACTAMASE"/>
    <property type="match status" value="1"/>
</dbReference>
<feature type="compositionally biased region" description="Low complexity" evidence="6">
    <location>
        <begin position="32"/>
        <end position="47"/>
    </location>
</feature>
<feature type="signal peptide" evidence="7">
    <location>
        <begin position="1"/>
        <end position="24"/>
    </location>
</feature>
<dbReference type="RefSeq" id="WP_030887133.1">
    <property type="nucleotide sequence ID" value="NZ_BJMM01000037.1"/>
</dbReference>
<dbReference type="OrthoDB" id="9784149at2"/>
<keyword evidence="3 5" id="KW-0378">Hydrolase</keyword>
<dbReference type="InterPro" id="IPR012338">
    <property type="entry name" value="Beta-lactam/transpept-like"/>
</dbReference>
<proteinExistence type="inferred from homology"/>
<dbReference type="EC" id="3.5.2.6" evidence="2 5"/>
<evidence type="ECO:0000313" key="9">
    <source>
        <dbReference type="EMBL" id="GEB52809.1"/>
    </source>
</evidence>
<dbReference type="GO" id="GO:0046677">
    <property type="term" value="P:response to antibiotic"/>
    <property type="evidence" value="ECO:0007669"/>
    <property type="project" value="UniProtKB-UniRule"/>
</dbReference>
<name>A0A4Y3R644_STRCI</name>
<protein>
    <recommendedName>
        <fullName evidence="2 5">Beta-lactamase</fullName>
        <ecNumber evidence="2 5">3.5.2.6</ecNumber>
    </recommendedName>
</protein>
<comment type="similarity">
    <text evidence="1 5">Belongs to the class-A beta-lactamase family.</text>
</comment>
<evidence type="ECO:0000313" key="10">
    <source>
        <dbReference type="Proteomes" id="UP000319210"/>
    </source>
</evidence>
<dbReference type="GO" id="GO:0030655">
    <property type="term" value="P:beta-lactam antibiotic catabolic process"/>
    <property type="evidence" value="ECO:0007669"/>
    <property type="project" value="InterPro"/>
</dbReference>
<comment type="catalytic activity">
    <reaction evidence="5">
        <text>a beta-lactam + H2O = a substituted beta-amino acid</text>
        <dbReference type="Rhea" id="RHEA:20401"/>
        <dbReference type="ChEBI" id="CHEBI:15377"/>
        <dbReference type="ChEBI" id="CHEBI:35627"/>
        <dbReference type="ChEBI" id="CHEBI:140347"/>
        <dbReference type="EC" id="3.5.2.6"/>
    </reaction>
</comment>
<dbReference type="PANTHER" id="PTHR35333:SF3">
    <property type="entry name" value="BETA-LACTAMASE-TYPE TRANSPEPTIDASE FOLD CONTAINING PROTEIN"/>
    <property type="match status" value="1"/>
</dbReference>
<feature type="domain" description="Beta-lactamase class A catalytic" evidence="8">
    <location>
        <begin position="72"/>
        <end position="288"/>
    </location>
</feature>
<evidence type="ECO:0000256" key="6">
    <source>
        <dbReference type="SAM" id="MobiDB-lite"/>
    </source>
</evidence>
<evidence type="ECO:0000256" key="2">
    <source>
        <dbReference type="ARBA" id="ARBA00012865"/>
    </source>
</evidence>
<evidence type="ECO:0000256" key="4">
    <source>
        <dbReference type="ARBA" id="ARBA00023251"/>
    </source>
</evidence>
<sequence>MLHTRIRRATLGAVAALSLVPVMACGQESSADAAEPAGSAPSSSAAAHKPGEVEPYAAELKALEDEFDVRLGVYAVDTGSGREVAYRDGERFPYNSTFKALECGAVLDKHTDREMDRVVKYSEDDLVDNSPVTEKHVEDGMTLTALCDAAVRYSDNTAANLLFETVGGPKGLDKTLEGLGDHVTRMERVEPFLSRWEPGSKRDTSTPRAFAKDLRAYVLGDVLAEGDRKQLTTWLRNNTTGDGLIRAGVPEGWVVGDKTGTGSYYGARNDMAVVWRPDAAPLVLNVMVHGHTKDAELDSELIARATEVVADRLG</sequence>
<dbReference type="InterPro" id="IPR023650">
    <property type="entry name" value="Beta-lactam_class-A_AS"/>
</dbReference>
<dbReference type="SUPFAM" id="SSF56601">
    <property type="entry name" value="beta-lactamase/transpeptidase-like"/>
    <property type="match status" value="1"/>
</dbReference>
<accession>A0A4Y3R644</accession>
<dbReference type="EMBL" id="BJMM01000037">
    <property type="protein sequence ID" value="GEB52809.1"/>
    <property type="molecule type" value="Genomic_DNA"/>
</dbReference>
<keyword evidence="10" id="KW-1185">Reference proteome</keyword>
<dbReference type="AlphaFoldDB" id="A0A4Y3R644"/>
<evidence type="ECO:0000256" key="1">
    <source>
        <dbReference type="ARBA" id="ARBA00009009"/>
    </source>
</evidence>
<dbReference type="NCBIfam" id="NF033103">
    <property type="entry name" value="bla_class_A"/>
    <property type="match status" value="1"/>
</dbReference>
<feature type="region of interest" description="Disordered" evidence="6">
    <location>
        <begin position="32"/>
        <end position="51"/>
    </location>
</feature>
<comment type="caution">
    <text evidence="9">The sequence shown here is derived from an EMBL/GenBank/DDBJ whole genome shotgun (WGS) entry which is preliminary data.</text>
</comment>
<dbReference type="PRINTS" id="PR00118">
    <property type="entry name" value="BLACTAMASEA"/>
</dbReference>
<keyword evidence="7" id="KW-0732">Signal</keyword>
<gene>
    <name evidence="9" type="primary">penP</name>
    <name evidence="9" type="ORF">SCA03_53600</name>
</gene>
<evidence type="ECO:0000256" key="3">
    <source>
        <dbReference type="ARBA" id="ARBA00022801"/>
    </source>
</evidence>
<dbReference type="Proteomes" id="UP000319210">
    <property type="component" value="Unassembled WGS sequence"/>
</dbReference>
<dbReference type="InterPro" id="IPR045155">
    <property type="entry name" value="Beta-lactam_cat"/>
</dbReference>
<dbReference type="InterPro" id="IPR000871">
    <property type="entry name" value="Beta-lactam_class-A"/>
</dbReference>
<dbReference type="Pfam" id="PF13354">
    <property type="entry name" value="Beta-lactamase2"/>
    <property type="match status" value="1"/>
</dbReference>
<keyword evidence="4 5" id="KW-0046">Antibiotic resistance</keyword>
<dbReference type="GO" id="GO:0008800">
    <property type="term" value="F:beta-lactamase activity"/>
    <property type="evidence" value="ECO:0007669"/>
    <property type="project" value="UniProtKB-UniRule"/>
</dbReference>
<evidence type="ECO:0000256" key="7">
    <source>
        <dbReference type="SAM" id="SignalP"/>
    </source>
</evidence>
<evidence type="ECO:0000256" key="5">
    <source>
        <dbReference type="RuleBase" id="RU361140"/>
    </source>
</evidence>
<dbReference type="Gene3D" id="3.40.710.10">
    <property type="entry name" value="DD-peptidase/beta-lactamase superfamily"/>
    <property type="match status" value="1"/>
</dbReference>
<dbReference type="PROSITE" id="PS00146">
    <property type="entry name" value="BETA_LACTAMASE_A"/>
    <property type="match status" value="1"/>
</dbReference>